<evidence type="ECO:0000313" key="2">
    <source>
        <dbReference type="EMBL" id="GMH89566.1"/>
    </source>
</evidence>
<dbReference type="OrthoDB" id="200248at2759"/>
<organism evidence="2 3">
    <name type="scientific">Triparma strigata</name>
    <dbReference type="NCBI Taxonomy" id="1606541"/>
    <lineage>
        <taxon>Eukaryota</taxon>
        <taxon>Sar</taxon>
        <taxon>Stramenopiles</taxon>
        <taxon>Ochrophyta</taxon>
        <taxon>Bolidophyceae</taxon>
        <taxon>Parmales</taxon>
        <taxon>Triparmaceae</taxon>
        <taxon>Triparma</taxon>
    </lineage>
</organism>
<gene>
    <name evidence="2" type="ORF">TrST_g3497</name>
</gene>
<protein>
    <submittedName>
        <fullName evidence="2">Uncharacterized protein</fullName>
    </submittedName>
</protein>
<evidence type="ECO:0000256" key="1">
    <source>
        <dbReference type="SAM" id="MobiDB-lite"/>
    </source>
</evidence>
<name>A0A9W7BJC3_9STRA</name>
<sequence length="302" mass="34331">MHRLLKSCLKSGATPIRTSIRTPIRVALNIASPSLRSLPKQPLSSYLTSTSSSYTNSLTNSLSQDFASILHIRNFTTTSKGTSKGSDSDDAASPPPPTASPDSSSADSPADWRDLSLSNYEVTQSKHWDGGQKRVRRKKKSSESDKVLRPDVTGIQPSVLPPSEMQALLEEAYANIPERGGRQRKNHFRRQAVKYHIVRKNYKIAARQRAVANSRKMEKRSRIAKECREMRALCHEIYPEYNKGKIGNPTSDKKEYGWMRGRVKDQQIMRRRAEEEGVDPLERYERVQEEKRERREMGKNSA</sequence>
<reference evidence="3" key="1">
    <citation type="journal article" date="2023" name="Commun. Biol.">
        <title>Genome analysis of Parmales, the sister group of diatoms, reveals the evolutionary specialization of diatoms from phago-mixotrophs to photoautotrophs.</title>
        <authorList>
            <person name="Ban H."/>
            <person name="Sato S."/>
            <person name="Yoshikawa S."/>
            <person name="Yamada K."/>
            <person name="Nakamura Y."/>
            <person name="Ichinomiya M."/>
            <person name="Sato N."/>
            <person name="Blanc-Mathieu R."/>
            <person name="Endo H."/>
            <person name="Kuwata A."/>
            <person name="Ogata H."/>
        </authorList>
    </citation>
    <scope>NUCLEOTIDE SEQUENCE [LARGE SCALE GENOMIC DNA]</scope>
    <source>
        <strain evidence="3">NIES 3701</strain>
    </source>
</reference>
<proteinExistence type="predicted"/>
<dbReference type="Proteomes" id="UP001165085">
    <property type="component" value="Unassembled WGS sequence"/>
</dbReference>
<dbReference type="EMBL" id="BRXY01000360">
    <property type="protein sequence ID" value="GMH89566.1"/>
    <property type="molecule type" value="Genomic_DNA"/>
</dbReference>
<accession>A0A9W7BJC3</accession>
<feature type="compositionally biased region" description="Low complexity" evidence="1">
    <location>
        <begin position="100"/>
        <end position="109"/>
    </location>
</feature>
<dbReference type="AlphaFoldDB" id="A0A9W7BJC3"/>
<feature type="region of interest" description="Disordered" evidence="1">
    <location>
        <begin position="78"/>
        <end position="159"/>
    </location>
</feature>
<evidence type="ECO:0000313" key="3">
    <source>
        <dbReference type="Proteomes" id="UP001165085"/>
    </source>
</evidence>
<feature type="region of interest" description="Disordered" evidence="1">
    <location>
        <begin position="270"/>
        <end position="302"/>
    </location>
</feature>
<keyword evidence="3" id="KW-1185">Reference proteome</keyword>
<comment type="caution">
    <text evidence="2">The sequence shown here is derived from an EMBL/GenBank/DDBJ whole genome shotgun (WGS) entry which is preliminary data.</text>
</comment>